<sequence length="116" mass="13331">MSIESLNIPSRGLEEGLTLINAAIHTFTPFNMADGPTRWRYAVAYTIEAIEAIIFYTIWMKDKSIHFPYKIEAAALSGILFLVGICMMITYYSCFHPNRRRHIRIPTEDDENLQSS</sequence>
<feature type="transmembrane region" description="Helical" evidence="7">
    <location>
        <begin position="71"/>
        <end position="92"/>
    </location>
</feature>
<feature type="transmembrane region" description="Helical" evidence="7">
    <location>
        <begin position="39"/>
        <end position="59"/>
    </location>
</feature>
<organism evidence="8 9">
    <name type="scientific">Necator americanus</name>
    <name type="common">Human hookworm</name>
    <dbReference type="NCBI Taxonomy" id="51031"/>
    <lineage>
        <taxon>Eukaryota</taxon>
        <taxon>Metazoa</taxon>
        <taxon>Ecdysozoa</taxon>
        <taxon>Nematoda</taxon>
        <taxon>Chromadorea</taxon>
        <taxon>Rhabditida</taxon>
        <taxon>Rhabditina</taxon>
        <taxon>Rhabditomorpha</taxon>
        <taxon>Strongyloidea</taxon>
        <taxon>Ancylostomatidae</taxon>
        <taxon>Bunostominae</taxon>
        <taxon>Necator</taxon>
    </lineage>
</organism>
<evidence type="ECO:0000256" key="1">
    <source>
        <dbReference type="ARBA" id="ARBA00004651"/>
    </source>
</evidence>
<dbReference type="PANTHER" id="PTHR16024:SF6">
    <property type="entry name" value="XK-RELATED PROTEIN"/>
    <property type="match status" value="1"/>
</dbReference>
<dbReference type="Proteomes" id="UP001303046">
    <property type="component" value="Unassembled WGS sequence"/>
</dbReference>
<dbReference type="EMBL" id="JAVFWL010000006">
    <property type="protein sequence ID" value="KAK6766141.1"/>
    <property type="molecule type" value="Genomic_DNA"/>
</dbReference>
<comment type="similarity">
    <text evidence="2 7">Belongs to the XK family.</text>
</comment>
<dbReference type="InterPro" id="IPR018629">
    <property type="entry name" value="XK-rel"/>
</dbReference>
<dbReference type="Pfam" id="PF09815">
    <property type="entry name" value="XK-related"/>
    <property type="match status" value="1"/>
</dbReference>
<evidence type="ECO:0000256" key="6">
    <source>
        <dbReference type="ARBA" id="ARBA00023136"/>
    </source>
</evidence>
<proteinExistence type="inferred from homology"/>
<protein>
    <recommendedName>
        <fullName evidence="7">XK-related protein</fullName>
    </recommendedName>
</protein>
<keyword evidence="5 7" id="KW-1133">Transmembrane helix</keyword>
<comment type="caution">
    <text evidence="7">Lacks conserved residue(s) required for the propagation of feature annotation.</text>
</comment>
<dbReference type="InterPro" id="IPR050895">
    <property type="entry name" value="XK-related_scramblase"/>
</dbReference>
<keyword evidence="6 7" id="KW-0472">Membrane</keyword>
<evidence type="ECO:0000256" key="5">
    <source>
        <dbReference type="ARBA" id="ARBA00022989"/>
    </source>
</evidence>
<accession>A0ABR1EWC3</accession>
<keyword evidence="3" id="KW-1003">Cell membrane</keyword>
<evidence type="ECO:0000256" key="4">
    <source>
        <dbReference type="ARBA" id="ARBA00022692"/>
    </source>
</evidence>
<keyword evidence="9" id="KW-1185">Reference proteome</keyword>
<evidence type="ECO:0000256" key="2">
    <source>
        <dbReference type="ARBA" id="ARBA00008789"/>
    </source>
</evidence>
<dbReference type="PANTHER" id="PTHR16024">
    <property type="entry name" value="XK-RELATED PROTEIN"/>
    <property type="match status" value="1"/>
</dbReference>
<evidence type="ECO:0000256" key="3">
    <source>
        <dbReference type="ARBA" id="ARBA00022475"/>
    </source>
</evidence>
<comment type="caution">
    <text evidence="8">The sequence shown here is derived from an EMBL/GenBank/DDBJ whole genome shotgun (WGS) entry which is preliminary data.</text>
</comment>
<reference evidence="8 9" key="1">
    <citation type="submission" date="2023-08" db="EMBL/GenBank/DDBJ databases">
        <title>A Necator americanus chromosomal reference genome.</title>
        <authorList>
            <person name="Ilik V."/>
            <person name="Petrzelkova K.J."/>
            <person name="Pardy F."/>
            <person name="Fuh T."/>
            <person name="Niatou-Singa F.S."/>
            <person name="Gouil Q."/>
            <person name="Baker L."/>
            <person name="Ritchie M.E."/>
            <person name="Jex A.R."/>
            <person name="Gazzola D."/>
            <person name="Li H."/>
            <person name="Toshio Fujiwara R."/>
            <person name="Zhan B."/>
            <person name="Aroian R.V."/>
            <person name="Pafco B."/>
            <person name="Schwarz E.M."/>
        </authorList>
    </citation>
    <scope>NUCLEOTIDE SEQUENCE [LARGE SCALE GENOMIC DNA]</scope>
    <source>
        <strain evidence="8 9">Aroian</strain>
        <tissue evidence="8">Whole animal</tissue>
    </source>
</reference>
<comment type="subcellular location">
    <subcellularLocation>
        <location evidence="1">Cell membrane</location>
        <topology evidence="1">Multi-pass membrane protein</topology>
    </subcellularLocation>
    <subcellularLocation>
        <location evidence="7">Membrane</location>
        <topology evidence="7">Multi-pass membrane protein</topology>
    </subcellularLocation>
</comment>
<evidence type="ECO:0000256" key="7">
    <source>
        <dbReference type="RuleBase" id="RU910716"/>
    </source>
</evidence>
<name>A0ABR1EWC3_NECAM</name>
<gene>
    <name evidence="8" type="primary">Necator_chrX.g25984</name>
    <name evidence="8" type="ORF">RB195_025818</name>
</gene>
<keyword evidence="4 7" id="KW-0812">Transmembrane</keyword>
<evidence type="ECO:0000313" key="9">
    <source>
        <dbReference type="Proteomes" id="UP001303046"/>
    </source>
</evidence>
<evidence type="ECO:0000313" key="8">
    <source>
        <dbReference type="EMBL" id="KAK6766141.1"/>
    </source>
</evidence>